<organism evidence="2 3">
    <name type="scientific">Romboutsia sedimentorum</name>
    <dbReference type="NCBI Taxonomy" id="1368474"/>
    <lineage>
        <taxon>Bacteria</taxon>
        <taxon>Bacillati</taxon>
        <taxon>Bacillota</taxon>
        <taxon>Clostridia</taxon>
        <taxon>Peptostreptococcales</taxon>
        <taxon>Peptostreptococcaceae</taxon>
        <taxon>Romboutsia</taxon>
    </lineage>
</organism>
<dbReference type="PROSITE" id="PS50206">
    <property type="entry name" value="RHODANESE_3"/>
    <property type="match status" value="1"/>
</dbReference>
<protein>
    <submittedName>
        <fullName evidence="2">Rhodanese-like domain-containing protein</fullName>
    </submittedName>
</protein>
<sequence length="113" mass="12801">MSFLSQLFQSSKHEDIDGLELNSILKNNKNVLILDVRSVGEYNSFHIPKSKNIPVHELKSRLDTLDLYKDSKIIVYCASGARSYSASKILSKNEFNNIYNLKGGISSYISKKK</sequence>
<dbReference type="InterPro" id="IPR001763">
    <property type="entry name" value="Rhodanese-like_dom"/>
</dbReference>
<dbReference type="Pfam" id="PF00581">
    <property type="entry name" value="Rhodanese"/>
    <property type="match status" value="1"/>
</dbReference>
<dbReference type="RefSeq" id="WP_284132553.1">
    <property type="nucleotide sequence ID" value="NZ_JASKYM010000003.1"/>
</dbReference>
<dbReference type="Gene3D" id="3.40.250.10">
    <property type="entry name" value="Rhodanese-like domain"/>
    <property type="match status" value="1"/>
</dbReference>
<name>A0ABT7E9M0_9FIRM</name>
<evidence type="ECO:0000313" key="2">
    <source>
        <dbReference type="EMBL" id="MDK2563607.1"/>
    </source>
</evidence>
<keyword evidence="3" id="KW-1185">Reference proteome</keyword>
<feature type="domain" description="Rhodanese" evidence="1">
    <location>
        <begin position="27"/>
        <end position="113"/>
    </location>
</feature>
<comment type="caution">
    <text evidence="2">The sequence shown here is derived from an EMBL/GenBank/DDBJ whole genome shotgun (WGS) entry which is preliminary data.</text>
</comment>
<proteinExistence type="predicted"/>
<gene>
    <name evidence="2" type="ORF">QOZ84_08595</name>
</gene>
<dbReference type="EMBL" id="JASKYM010000003">
    <property type="protein sequence ID" value="MDK2563607.1"/>
    <property type="molecule type" value="Genomic_DNA"/>
</dbReference>
<dbReference type="CDD" id="cd00158">
    <property type="entry name" value="RHOD"/>
    <property type="match status" value="1"/>
</dbReference>
<dbReference type="SMART" id="SM00450">
    <property type="entry name" value="RHOD"/>
    <property type="match status" value="1"/>
</dbReference>
<dbReference type="Proteomes" id="UP001301012">
    <property type="component" value="Unassembled WGS sequence"/>
</dbReference>
<evidence type="ECO:0000259" key="1">
    <source>
        <dbReference type="PROSITE" id="PS50206"/>
    </source>
</evidence>
<dbReference type="InterPro" id="IPR036873">
    <property type="entry name" value="Rhodanese-like_dom_sf"/>
</dbReference>
<dbReference type="InterPro" id="IPR050229">
    <property type="entry name" value="GlpE_sulfurtransferase"/>
</dbReference>
<reference evidence="2 3" key="1">
    <citation type="submission" date="2023-05" db="EMBL/GenBank/DDBJ databases">
        <title>Rombocin, a short stable natural nisin variant, displays selective antimicrobial activity against Listeria monocytogenes and employs dual mode of action to kill target bacterial strains.</title>
        <authorList>
            <person name="Wambui J."/>
            <person name="Stephan R."/>
            <person name="Kuipers O.P."/>
        </authorList>
    </citation>
    <scope>NUCLEOTIDE SEQUENCE [LARGE SCALE GENOMIC DNA]</scope>
    <source>
        <strain evidence="2 3">RC002</strain>
    </source>
</reference>
<dbReference type="PANTHER" id="PTHR43031:SF16">
    <property type="entry name" value="OXIDOREDUCTASE"/>
    <property type="match status" value="1"/>
</dbReference>
<accession>A0ABT7E9M0</accession>
<dbReference type="SUPFAM" id="SSF52821">
    <property type="entry name" value="Rhodanese/Cell cycle control phosphatase"/>
    <property type="match status" value="1"/>
</dbReference>
<dbReference type="PANTHER" id="PTHR43031">
    <property type="entry name" value="FAD-DEPENDENT OXIDOREDUCTASE"/>
    <property type="match status" value="1"/>
</dbReference>
<evidence type="ECO:0000313" key="3">
    <source>
        <dbReference type="Proteomes" id="UP001301012"/>
    </source>
</evidence>